<feature type="domain" description="AB hydrolase-1" evidence="3">
    <location>
        <begin position="317"/>
        <end position="563"/>
    </location>
</feature>
<dbReference type="AlphaFoldDB" id="A0A8C7DF75"/>
<dbReference type="InterPro" id="IPR000639">
    <property type="entry name" value="Epox_hydrolase-like"/>
</dbReference>
<comment type="similarity">
    <text evidence="2">Belongs to the AB hydrolase superfamily. Epoxide hydrolase family.</text>
</comment>
<evidence type="ECO:0000259" key="3">
    <source>
        <dbReference type="Pfam" id="PF00561"/>
    </source>
</evidence>
<dbReference type="PANTHER" id="PTHR43329">
    <property type="entry name" value="EPOXIDE HYDROLASE"/>
    <property type="match status" value="1"/>
</dbReference>
<dbReference type="PRINTS" id="PR00412">
    <property type="entry name" value="EPOXHYDRLASE"/>
</dbReference>
<gene>
    <name evidence="4" type="primary">LOC109904342</name>
</gene>
<dbReference type="GO" id="GO:0004301">
    <property type="term" value="F:epoxide hydrolase activity"/>
    <property type="evidence" value="ECO:0007669"/>
    <property type="project" value="UniProtKB-ARBA"/>
</dbReference>
<dbReference type="CDD" id="cd02603">
    <property type="entry name" value="HAD_sEH-N_like"/>
    <property type="match status" value="1"/>
</dbReference>
<dbReference type="Ensembl" id="ENSOKIT00005020705.1">
    <property type="protein sequence ID" value="ENSOKIP00005019424.1"/>
    <property type="gene ID" value="ENSOKIG00005008491.1"/>
</dbReference>
<keyword evidence="5" id="KW-1185">Reference proteome</keyword>
<dbReference type="InterPro" id="IPR023198">
    <property type="entry name" value="PGP-like_dom2"/>
</dbReference>
<dbReference type="Gene3D" id="3.40.50.1000">
    <property type="entry name" value="HAD superfamily/HAD-like"/>
    <property type="match status" value="1"/>
</dbReference>
<evidence type="ECO:0000313" key="4">
    <source>
        <dbReference type="Ensembl" id="ENSOKIP00005019424.1"/>
    </source>
</evidence>
<dbReference type="GeneTree" id="ENSGT00940000158614"/>
<sequence length="653" mass="72065">MTAWHSLNQLHLECFSNSLEGVPTDVCVYCCLAVKPSLYPSISAFKSDSTETSPDREIDEMATKKAVLFNLWGVVVSPSPAEVFLKCEETLKLPSGFLKKVVIDKHSAMERAERGKLTLSQMIPELDAECVSAASDQKVSLPAGFSVKSLLEELRDSTTVNKHILQTVAMLRRQGLLTGVLANQWVDDSGSGDSSGRLLSLLGGHFDVVLQSCRTGLRVPETDLFTSALTQLGVPPKQALWLGDDEEGVGAAEAVGMTAVLVKDLPEALKQVETFTGVQVVTGESYPASCNPEEVSHGYITIKPSVKLHYVEMGTGPPVMLCHGFPESWYSWRYQIPALADAGFRVLSLDMKGYGESTAPPDIEEYSQEQICQDLVTFMDKMGIPQVTLVGHDWGGAVVWNMARCHPERVRAVASLNTPLFPVDPSKDPMNFLKTVPIFDYQLYFQDPGVAETEMEKDLARTFKIFFHGSGDKDNVPEINTAGVCARGGLFVGLPDEIPRSSILSETALQFYITQFKDKGFRGPLNWYRNVVSNWKWLCSRPRAKLLMPALMVTAGKDPVLLPVFSKGMENMVRPHTHTHTHTHIFIHTCIHVDSTCDCDISVCQIPNLTRGHIEECGHWTQMERSVPVCVCVSVCVCVCVSLHRPMEGRLTV</sequence>
<dbReference type="Pfam" id="PF00561">
    <property type="entry name" value="Abhydrolase_1"/>
    <property type="match status" value="1"/>
</dbReference>
<organism evidence="4 5">
    <name type="scientific">Oncorhynchus kisutch</name>
    <name type="common">Coho salmon</name>
    <name type="synonym">Salmo kisutch</name>
    <dbReference type="NCBI Taxonomy" id="8019"/>
    <lineage>
        <taxon>Eukaryota</taxon>
        <taxon>Metazoa</taxon>
        <taxon>Chordata</taxon>
        <taxon>Craniata</taxon>
        <taxon>Vertebrata</taxon>
        <taxon>Euteleostomi</taxon>
        <taxon>Actinopterygii</taxon>
        <taxon>Neopterygii</taxon>
        <taxon>Teleostei</taxon>
        <taxon>Protacanthopterygii</taxon>
        <taxon>Salmoniformes</taxon>
        <taxon>Salmonidae</taxon>
        <taxon>Salmoninae</taxon>
        <taxon>Oncorhynchus</taxon>
    </lineage>
</organism>
<dbReference type="FunFam" id="3.40.50.1820:FF:000067">
    <property type="entry name" value="Bifunctional epoxide hydrolase 2"/>
    <property type="match status" value="1"/>
</dbReference>
<dbReference type="Proteomes" id="UP000694557">
    <property type="component" value="Unassembled WGS sequence"/>
</dbReference>
<evidence type="ECO:0000313" key="5">
    <source>
        <dbReference type="Proteomes" id="UP000694557"/>
    </source>
</evidence>
<dbReference type="Pfam" id="PF00702">
    <property type="entry name" value="Hydrolase"/>
    <property type="match status" value="1"/>
</dbReference>
<dbReference type="SUPFAM" id="SSF56784">
    <property type="entry name" value="HAD-like"/>
    <property type="match status" value="1"/>
</dbReference>
<dbReference type="InterPro" id="IPR036412">
    <property type="entry name" value="HAD-like_sf"/>
</dbReference>
<dbReference type="InterPro" id="IPR023214">
    <property type="entry name" value="HAD_sf"/>
</dbReference>
<dbReference type="Gene3D" id="1.10.150.240">
    <property type="entry name" value="Putative phosphatase, domain 2"/>
    <property type="match status" value="1"/>
</dbReference>
<reference evidence="4" key="2">
    <citation type="submission" date="2025-09" db="UniProtKB">
        <authorList>
            <consortium name="Ensembl"/>
        </authorList>
    </citation>
    <scope>IDENTIFICATION</scope>
</reference>
<keyword evidence="1" id="KW-0378">Hydrolase</keyword>
<dbReference type="SUPFAM" id="SSF53474">
    <property type="entry name" value="alpha/beta-Hydrolases"/>
    <property type="match status" value="1"/>
</dbReference>
<evidence type="ECO:0000256" key="2">
    <source>
        <dbReference type="ARBA" id="ARBA00038334"/>
    </source>
</evidence>
<accession>A0A8C7DF75</accession>
<reference evidence="4" key="1">
    <citation type="submission" date="2025-08" db="UniProtKB">
        <authorList>
            <consortium name="Ensembl"/>
        </authorList>
    </citation>
    <scope>IDENTIFICATION</scope>
</reference>
<dbReference type="PRINTS" id="PR00111">
    <property type="entry name" value="ABHYDROLASE"/>
</dbReference>
<name>A0A8C7DF75_ONCKI</name>
<evidence type="ECO:0000256" key="1">
    <source>
        <dbReference type="ARBA" id="ARBA00022801"/>
    </source>
</evidence>
<dbReference type="InterPro" id="IPR000073">
    <property type="entry name" value="AB_hydrolase_1"/>
</dbReference>
<protein>
    <submittedName>
        <fullName evidence="4">Bifunctional epoxide hydrolase 2-like</fullName>
    </submittedName>
</protein>
<dbReference type="InterPro" id="IPR029058">
    <property type="entry name" value="AB_hydrolase_fold"/>
</dbReference>
<dbReference type="Gene3D" id="3.40.50.1820">
    <property type="entry name" value="alpha/beta hydrolase"/>
    <property type="match status" value="1"/>
</dbReference>
<proteinExistence type="inferred from homology"/>